<evidence type="ECO:0000256" key="3">
    <source>
        <dbReference type="SAM" id="MobiDB-lite"/>
    </source>
</evidence>
<dbReference type="GO" id="GO:0050118">
    <property type="term" value="F:N-acetyldiaminopimelate deacetylase activity"/>
    <property type="evidence" value="ECO:0007669"/>
    <property type="project" value="UniProtKB-ARBA"/>
</dbReference>
<feature type="binding site" evidence="2">
    <location>
        <position position="203"/>
    </location>
    <ligand>
        <name>Mn(2+)</name>
        <dbReference type="ChEBI" id="CHEBI:29035"/>
        <label>2</label>
    </ligand>
</feature>
<dbReference type="Pfam" id="PF01546">
    <property type="entry name" value="Peptidase_M20"/>
    <property type="match status" value="1"/>
</dbReference>
<dbReference type="eggNOG" id="COG1473">
    <property type="taxonomic scope" value="Bacteria"/>
</dbReference>
<feature type="binding site" evidence="2">
    <location>
        <position position="233"/>
    </location>
    <ligand>
        <name>Mn(2+)</name>
        <dbReference type="ChEBI" id="CHEBI:29035"/>
        <label>2</label>
    </ligand>
</feature>
<dbReference type="EMBL" id="JGZD01000008">
    <property type="protein sequence ID" value="KFI73010.1"/>
    <property type="molecule type" value="Genomic_DNA"/>
</dbReference>
<feature type="binding site" evidence="2">
    <location>
        <position position="435"/>
    </location>
    <ligand>
        <name>Mn(2+)</name>
        <dbReference type="ChEBI" id="CHEBI:29035"/>
        <label>2</label>
    </ligand>
</feature>
<dbReference type="EC" id="3.5.1.14" evidence="5"/>
<feature type="region of interest" description="Disordered" evidence="3">
    <location>
        <begin position="1"/>
        <end position="32"/>
    </location>
</feature>
<feature type="binding site" evidence="2">
    <location>
        <position position="167"/>
    </location>
    <ligand>
        <name>Mn(2+)</name>
        <dbReference type="ChEBI" id="CHEBI:29035"/>
        <label>2</label>
    </ligand>
</feature>
<keyword evidence="2" id="KW-0479">Metal-binding</keyword>
<evidence type="ECO:0000259" key="4">
    <source>
        <dbReference type="Pfam" id="PF07687"/>
    </source>
</evidence>
<dbReference type="InterPro" id="IPR036264">
    <property type="entry name" value="Bact_exopeptidase_dim_dom"/>
</dbReference>
<dbReference type="PIRSF" id="PIRSF005962">
    <property type="entry name" value="Pept_M20D_amidohydro"/>
    <property type="match status" value="1"/>
</dbReference>
<dbReference type="GO" id="GO:0004046">
    <property type="term" value="F:aminoacylase activity"/>
    <property type="evidence" value="ECO:0007669"/>
    <property type="project" value="UniProtKB-EC"/>
</dbReference>
<protein>
    <submittedName>
        <fullName evidence="5">Amidohydrolase</fullName>
        <ecNumber evidence="5">3.5.1.14</ecNumber>
    </submittedName>
</protein>
<feature type="region of interest" description="Disordered" evidence="3">
    <location>
        <begin position="108"/>
        <end position="131"/>
    </location>
</feature>
<keyword evidence="1 5" id="KW-0378">Hydrolase</keyword>
<feature type="binding site" evidence="2">
    <location>
        <position position="169"/>
    </location>
    <ligand>
        <name>Mn(2+)</name>
        <dbReference type="ChEBI" id="CHEBI:29035"/>
        <label>2</label>
    </ligand>
</feature>
<feature type="compositionally biased region" description="Basic and acidic residues" evidence="3">
    <location>
        <begin position="8"/>
        <end position="17"/>
    </location>
</feature>
<dbReference type="STRING" id="1693.BMIN_0726"/>
<dbReference type="InterPro" id="IPR002933">
    <property type="entry name" value="Peptidase_M20"/>
</dbReference>
<dbReference type="AlphaFoldDB" id="A0A087BPR0"/>
<evidence type="ECO:0000256" key="1">
    <source>
        <dbReference type="ARBA" id="ARBA00022801"/>
    </source>
</evidence>
<organism evidence="5 6">
    <name type="scientific">Bifidobacterium minimum</name>
    <dbReference type="NCBI Taxonomy" id="1693"/>
    <lineage>
        <taxon>Bacteria</taxon>
        <taxon>Bacillati</taxon>
        <taxon>Actinomycetota</taxon>
        <taxon>Actinomycetes</taxon>
        <taxon>Bifidobacteriales</taxon>
        <taxon>Bifidobacteriaceae</taxon>
        <taxon>Bifidobacterium</taxon>
    </lineage>
</organism>
<dbReference type="Gene3D" id="3.30.70.360">
    <property type="match status" value="1"/>
</dbReference>
<dbReference type="PANTHER" id="PTHR11014">
    <property type="entry name" value="PEPTIDASE M20 FAMILY MEMBER"/>
    <property type="match status" value="1"/>
</dbReference>
<dbReference type="SUPFAM" id="SSF53187">
    <property type="entry name" value="Zn-dependent exopeptidases"/>
    <property type="match status" value="1"/>
</dbReference>
<dbReference type="SUPFAM" id="SSF55031">
    <property type="entry name" value="Bacterial exopeptidase dimerisation domain"/>
    <property type="match status" value="1"/>
</dbReference>
<keyword evidence="6" id="KW-1185">Reference proteome</keyword>
<comment type="cofactor">
    <cofactor evidence="2">
        <name>Mn(2+)</name>
        <dbReference type="ChEBI" id="CHEBI:29035"/>
    </cofactor>
    <text evidence="2">The Mn(2+) ion enhances activity.</text>
</comment>
<dbReference type="InterPro" id="IPR011650">
    <property type="entry name" value="Peptidase_M20_dimer"/>
</dbReference>
<dbReference type="RefSeq" id="WP_022861163.1">
    <property type="nucleotide sequence ID" value="NZ_JGZD01000008.1"/>
</dbReference>
<gene>
    <name evidence="5" type="ORF">BMIN_0726</name>
</gene>
<sequence length="467" mass="49380">MGAGSVPDARETGEAMEGKTPAGETTGRDPRADTTVDIATSAASDEAADLQDLSDYLVGNYRWFHRHPELSYEEVGTTARIRTLLEAHGIEVLDSGLRTGLVAIIRTDAPAPGGRRDNRDNRNNRDGRDTHVDRPVIAIRGDIDALPLDERTGLAYSSENPGVMHACGHDVNLMVALGAAVLLSSRSDELAGDVKVVFQPAEEVRADEEHPTGAVAVRRTGVLDDVRVFLGTHDTDELGVGQIGISSGAVSGAVDKFRIDITGHGTHAAHPDKGVNPVSVAAAIVTALQNLASQEVDPVHPHVLTVTHLEAGDTWNVVPSTAFLEGTVRTADVDDRDRIRQGILRVSELTAQAFGAHADVAWTPSSPSVINDSGLAAAAREVAETSGLLSVASPATLGGEDFSYYLRHDDEWTGAAGLFVHLGAASAEFPPHVIHSPFFAPDPRAIPSGARFLADLSIRVLHDLVGE</sequence>
<dbReference type="Pfam" id="PF07687">
    <property type="entry name" value="M20_dimer"/>
    <property type="match status" value="1"/>
</dbReference>
<dbReference type="GO" id="GO:0019877">
    <property type="term" value="P:diaminopimelate biosynthetic process"/>
    <property type="evidence" value="ECO:0007669"/>
    <property type="project" value="UniProtKB-ARBA"/>
</dbReference>
<dbReference type="Proteomes" id="UP000029014">
    <property type="component" value="Unassembled WGS sequence"/>
</dbReference>
<reference evidence="5 6" key="1">
    <citation type="submission" date="2014-03" db="EMBL/GenBank/DDBJ databases">
        <title>Genomics of Bifidobacteria.</title>
        <authorList>
            <person name="Ventura M."/>
            <person name="Milani C."/>
            <person name="Lugli G.A."/>
        </authorList>
    </citation>
    <scope>NUCLEOTIDE SEQUENCE [LARGE SCALE GENOMIC DNA]</scope>
    <source>
        <strain evidence="5 6">LMG 11592</strain>
    </source>
</reference>
<evidence type="ECO:0000313" key="6">
    <source>
        <dbReference type="Proteomes" id="UP000029014"/>
    </source>
</evidence>
<evidence type="ECO:0000313" key="5">
    <source>
        <dbReference type="EMBL" id="KFI73010.1"/>
    </source>
</evidence>
<dbReference type="PANTHER" id="PTHR11014:SF63">
    <property type="entry name" value="METALLOPEPTIDASE, PUTATIVE (AFU_ORTHOLOGUE AFUA_6G09600)-RELATED"/>
    <property type="match status" value="1"/>
</dbReference>
<feature type="compositionally biased region" description="Basic and acidic residues" evidence="3">
    <location>
        <begin position="114"/>
        <end position="131"/>
    </location>
</feature>
<dbReference type="InterPro" id="IPR017439">
    <property type="entry name" value="Amidohydrolase"/>
</dbReference>
<feature type="domain" description="Peptidase M20 dimerisation" evidence="4">
    <location>
        <begin position="256"/>
        <end position="343"/>
    </location>
</feature>
<dbReference type="GO" id="GO:0046872">
    <property type="term" value="F:metal ion binding"/>
    <property type="evidence" value="ECO:0007669"/>
    <property type="project" value="UniProtKB-KW"/>
</dbReference>
<evidence type="ECO:0000256" key="2">
    <source>
        <dbReference type="PIRSR" id="PIRSR005962-1"/>
    </source>
</evidence>
<keyword evidence="2" id="KW-0464">Manganese</keyword>
<accession>A0A087BPR0</accession>
<dbReference type="Gene3D" id="3.40.630.10">
    <property type="entry name" value="Zn peptidases"/>
    <property type="match status" value="1"/>
</dbReference>
<proteinExistence type="predicted"/>
<name>A0A087BPR0_9BIFI</name>
<comment type="caution">
    <text evidence="5">The sequence shown here is derived from an EMBL/GenBank/DDBJ whole genome shotgun (WGS) entry which is preliminary data.</text>
</comment>
<dbReference type="FunFam" id="3.30.70.360:FF:000001">
    <property type="entry name" value="N-acetyldiaminopimelate deacetylase"/>
    <property type="match status" value="1"/>
</dbReference>
<dbReference type="NCBIfam" id="TIGR01891">
    <property type="entry name" value="amidohydrolases"/>
    <property type="match status" value="1"/>
</dbReference>